<sequence length="48" mass="5059">MTVREYRAGRRAGLADACAGAAAAPAIATPAPVAADFSRNFRRFKGMF</sequence>
<proteinExistence type="predicted"/>
<dbReference type="EMBL" id="BMML01000001">
    <property type="protein sequence ID" value="GGM88295.1"/>
    <property type="molecule type" value="Genomic_DNA"/>
</dbReference>
<dbReference type="Proteomes" id="UP000653411">
    <property type="component" value="Unassembled WGS sequence"/>
</dbReference>
<reference evidence="1" key="2">
    <citation type="submission" date="2020-09" db="EMBL/GenBank/DDBJ databases">
        <authorList>
            <person name="Sun Q."/>
            <person name="Zhou Y."/>
        </authorList>
    </citation>
    <scope>NUCLEOTIDE SEQUENCE</scope>
    <source>
        <strain evidence="1">CGMCC 4.7110</strain>
    </source>
</reference>
<gene>
    <name evidence="1" type="ORF">GCM10011578_004610</name>
</gene>
<keyword evidence="2" id="KW-1185">Reference proteome</keyword>
<reference evidence="1" key="1">
    <citation type="journal article" date="2014" name="Int. J. Syst. Evol. Microbiol.">
        <title>Complete genome sequence of Corynebacterium casei LMG S-19264T (=DSM 44701T), isolated from a smear-ripened cheese.</title>
        <authorList>
            <consortium name="US DOE Joint Genome Institute (JGI-PGF)"/>
            <person name="Walter F."/>
            <person name="Albersmeier A."/>
            <person name="Kalinowski J."/>
            <person name="Ruckert C."/>
        </authorList>
    </citation>
    <scope>NUCLEOTIDE SEQUENCE</scope>
    <source>
        <strain evidence="1">CGMCC 4.7110</strain>
    </source>
</reference>
<organism evidence="1 2">
    <name type="scientific">Streptomyces fuscichromogenes</name>
    <dbReference type="NCBI Taxonomy" id="1324013"/>
    <lineage>
        <taxon>Bacteria</taxon>
        <taxon>Bacillati</taxon>
        <taxon>Actinomycetota</taxon>
        <taxon>Actinomycetes</taxon>
        <taxon>Kitasatosporales</taxon>
        <taxon>Streptomycetaceae</taxon>
        <taxon>Streptomyces</taxon>
    </lineage>
</organism>
<accession>A0A917UG51</accession>
<protein>
    <submittedName>
        <fullName evidence="1">Uncharacterized protein</fullName>
    </submittedName>
</protein>
<name>A0A917UG51_9ACTN</name>
<evidence type="ECO:0000313" key="1">
    <source>
        <dbReference type="EMBL" id="GGM88295.1"/>
    </source>
</evidence>
<comment type="caution">
    <text evidence="1">The sequence shown here is derived from an EMBL/GenBank/DDBJ whole genome shotgun (WGS) entry which is preliminary data.</text>
</comment>
<dbReference type="AlphaFoldDB" id="A0A917UG51"/>
<evidence type="ECO:0000313" key="2">
    <source>
        <dbReference type="Proteomes" id="UP000653411"/>
    </source>
</evidence>